<evidence type="ECO:0000256" key="4">
    <source>
        <dbReference type="ARBA" id="ARBA00023136"/>
    </source>
</evidence>
<evidence type="ECO:0000313" key="7">
    <source>
        <dbReference type="EMBL" id="KAK2180113.1"/>
    </source>
</evidence>
<proteinExistence type="predicted"/>
<feature type="transmembrane region" description="Helical" evidence="6">
    <location>
        <begin position="26"/>
        <end position="46"/>
    </location>
</feature>
<evidence type="ECO:0000256" key="6">
    <source>
        <dbReference type="SAM" id="Phobius"/>
    </source>
</evidence>
<dbReference type="SMART" id="SM00805">
    <property type="entry name" value="AGTRAP"/>
    <property type="match status" value="1"/>
</dbReference>
<dbReference type="InterPro" id="IPR009436">
    <property type="entry name" value="AGTRAP"/>
</dbReference>
<evidence type="ECO:0000313" key="8">
    <source>
        <dbReference type="Proteomes" id="UP001209878"/>
    </source>
</evidence>
<dbReference type="AlphaFoldDB" id="A0AAD9NTI4"/>
<comment type="subcellular location">
    <subcellularLocation>
        <location evidence="1">Membrane</location>
        <topology evidence="1">Multi-pass membrane protein</topology>
    </subcellularLocation>
</comment>
<organism evidence="7 8">
    <name type="scientific">Ridgeia piscesae</name>
    <name type="common">Tubeworm</name>
    <dbReference type="NCBI Taxonomy" id="27915"/>
    <lineage>
        <taxon>Eukaryota</taxon>
        <taxon>Metazoa</taxon>
        <taxon>Spiralia</taxon>
        <taxon>Lophotrochozoa</taxon>
        <taxon>Annelida</taxon>
        <taxon>Polychaeta</taxon>
        <taxon>Sedentaria</taxon>
        <taxon>Canalipalpata</taxon>
        <taxon>Sabellida</taxon>
        <taxon>Siboglinidae</taxon>
        <taxon>Ridgeia</taxon>
    </lineage>
</organism>
<evidence type="ECO:0000256" key="3">
    <source>
        <dbReference type="ARBA" id="ARBA00022989"/>
    </source>
</evidence>
<feature type="transmembrane region" description="Helical" evidence="6">
    <location>
        <begin position="58"/>
        <end position="78"/>
    </location>
</feature>
<keyword evidence="4 6" id="KW-0472">Membrane</keyword>
<keyword evidence="8" id="KW-1185">Reference proteome</keyword>
<evidence type="ECO:0000256" key="1">
    <source>
        <dbReference type="ARBA" id="ARBA00004141"/>
    </source>
</evidence>
<evidence type="ECO:0000256" key="5">
    <source>
        <dbReference type="SAM" id="MobiDB-lite"/>
    </source>
</evidence>
<feature type="region of interest" description="Disordered" evidence="5">
    <location>
        <begin position="99"/>
        <end position="144"/>
    </location>
</feature>
<feature type="compositionally biased region" description="Polar residues" evidence="5">
    <location>
        <begin position="129"/>
        <end position="138"/>
    </location>
</feature>
<reference evidence="7" key="1">
    <citation type="journal article" date="2023" name="Mol. Biol. Evol.">
        <title>Third-Generation Sequencing Reveals the Adaptive Role of the Epigenome in Three Deep-Sea Polychaetes.</title>
        <authorList>
            <person name="Perez M."/>
            <person name="Aroh O."/>
            <person name="Sun Y."/>
            <person name="Lan Y."/>
            <person name="Juniper S.K."/>
            <person name="Young C.R."/>
            <person name="Angers B."/>
            <person name="Qian P.Y."/>
        </authorList>
    </citation>
    <scope>NUCLEOTIDE SEQUENCE</scope>
    <source>
        <strain evidence="7">R07B-5</strain>
    </source>
</reference>
<dbReference type="PANTHER" id="PTHR16521">
    <property type="entry name" value="TYPE-1 ANGIOTENSIN II RECEPTOR-ASSOCIATED PROTEIN"/>
    <property type="match status" value="1"/>
</dbReference>
<sequence length="144" mass="15728">MSAFILAFGFWAIVNPESTDAILMFMVLNLVSIVLDIIFLCLVAPGECSHTQFTYSSFMAILNLLFKPLSSFVLFRLYQERGGNYSDLSIPGLPDFGLGGVPGQNRYQGPGGYQNPNQSSPPGVIETPTPHSFDQSPQQVPPPK</sequence>
<dbReference type="Pfam" id="PF06396">
    <property type="entry name" value="AGTRAP"/>
    <property type="match status" value="1"/>
</dbReference>
<keyword evidence="2 6" id="KW-0812">Transmembrane</keyword>
<dbReference type="GO" id="GO:0005886">
    <property type="term" value="C:plasma membrane"/>
    <property type="evidence" value="ECO:0007669"/>
    <property type="project" value="TreeGrafter"/>
</dbReference>
<evidence type="ECO:0000256" key="2">
    <source>
        <dbReference type="ARBA" id="ARBA00022692"/>
    </source>
</evidence>
<dbReference type="PANTHER" id="PTHR16521:SF3">
    <property type="entry name" value="TYPE-1 ANGIOTENSIN II RECEPTOR-ASSOCIATED PROTEIN"/>
    <property type="match status" value="1"/>
</dbReference>
<keyword evidence="3 6" id="KW-1133">Transmembrane helix</keyword>
<dbReference type="Proteomes" id="UP001209878">
    <property type="component" value="Unassembled WGS sequence"/>
</dbReference>
<comment type="caution">
    <text evidence="7">The sequence shown here is derived from an EMBL/GenBank/DDBJ whole genome shotgun (WGS) entry which is preliminary data.</text>
</comment>
<gene>
    <name evidence="7" type="ORF">NP493_459g02063</name>
</gene>
<accession>A0AAD9NTI4</accession>
<dbReference type="GO" id="GO:0038166">
    <property type="term" value="P:angiotensin-activated signaling pathway"/>
    <property type="evidence" value="ECO:0007669"/>
    <property type="project" value="InterPro"/>
</dbReference>
<name>A0AAD9NTI4_RIDPI</name>
<protein>
    <recommendedName>
        <fullName evidence="9">Type-1 angiotensin II receptor-associated protein</fullName>
    </recommendedName>
</protein>
<dbReference type="EMBL" id="JAODUO010000458">
    <property type="protein sequence ID" value="KAK2180113.1"/>
    <property type="molecule type" value="Genomic_DNA"/>
</dbReference>
<evidence type="ECO:0008006" key="9">
    <source>
        <dbReference type="Google" id="ProtNLM"/>
    </source>
</evidence>